<keyword evidence="2" id="KW-0472">Membrane</keyword>
<feature type="region of interest" description="Disordered" evidence="1">
    <location>
        <begin position="214"/>
        <end position="357"/>
    </location>
</feature>
<keyword evidence="2" id="KW-1133">Transmembrane helix</keyword>
<feature type="compositionally biased region" description="Basic and acidic residues" evidence="1">
    <location>
        <begin position="235"/>
        <end position="259"/>
    </location>
</feature>
<dbReference type="GeneID" id="6496230"/>
<accession>B3MCR7</accession>
<evidence type="ECO:0000256" key="2">
    <source>
        <dbReference type="SAM" id="Phobius"/>
    </source>
</evidence>
<dbReference type="InterPro" id="IPR016186">
    <property type="entry name" value="C-type_lectin-like/link_sf"/>
</dbReference>
<dbReference type="InterPro" id="IPR001304">
    <property type="entry name" value="C-type_lectin-like"/>
</dbReference>
<dbReference type="EMBL" id="CH902619">
    <property type="protein sequence ID" value="EDV37319.2"/>
    <property type="molecule type" value="Genomic_DNA"/>
</dbReference>
<dbReference type="STRING" id="7217.B3MCR7"/>
<evidence type="ECO:0000313" key="4">
    <source>
        <dbReference type="EMBL" id="EDV37319.2"/>
    </source>
</evidence>
<sequence length="357" mass="38130">MAMSRPQEGIYRTGGAGTAGVQFGWTGCPVVLAAMRIIPLLVLILMVLDPDQVLARRKKGGKDGKDEKDKNKGPCGKAYLRELNGKCYYISTKKINWFGAQNNCLRKELNLADLSTPDDFKAVVQYLRGFLGVDDYWFGGNDLQIEGRFTYISSGRLVRYYGDLGLVEPTYRSNLDDCLQVRIRDNRTVVLDDNCGEKKYFVCEKSDQKCVYPSADAEEGDGQHHSHEHLHHFHHDAGKGEKQKEHGTQHENVESDSRPLDNSNSTEIGESQENEPGAATEVPGEGEATEPDGEAAGSAATNSTATDDAGSTTSSGATGATGAAGAAGAAPDVTGPAAQAPPVTAASAPTEPTSPPP</sequence>
<organism evidence="4 5">
    <name type="scientific">Drosophila ananassae</name>
    <name type="common">Fruit fly</name>
    <dbReference type="NCBI Taxonomy" id="7217"/>
    <lineage>
        <taxon>Eukaryota</taxon>
        <taxon>Metazoa</taxon>
        <taxon>Ecdysozoa</taxon>
        <taxon>Arthropoda</taxon>
        <taxon>Hexapoda</taxon>
        <taxon>Insecta</taxon>
        <taxon>Pterygota</taxon>
        <taxon>Neoptera</taxon>
        <taxon>Endopterygota</taxon>
        <taxon>Diptera</taxon>
        <taxon>Brachycera</taxon>
        <taxon>Muscomorpha</taxon>
        <taxon>Ephydroidea</taxon>
        <taxon>Drosophilidae</taxon>
        <taxon>Drosophila</taxon>
        <taxon>Sophophora</taxon>
    </lineage>
</organism>
<dbReference type="Proteomes" id="UP000007801">
    <property type="component" value="Unassembled WGS sequence"/>
</dbReference>
<dbReference type="GO" id="GO:0009986">
    <property type="term" value="C:cell surface"/>
    <property type="evidence" value="ECO:0007669"/>
    <property type="project" value="EnsemblMetazoa"/>
</dbReference>
<proteinExistence type="predicted"/>
<dbReference type="SMART" id="SM00034">
    <property type="entry name" value="CLECT"/>
    <property type="match status" value="1"/>
</dbReference>
<dbReference type="AlphaFoldDB" id="B3MCR7"/>
<evidence type="ECO:0000313" key="5">
    <source>
        <dbReference type="Proteomes" id="UP000007801"/>
    </source>
</evidence>
<feature type="compositionally biased region" description="Low complexity" evidence="1">
    <location>
        <begin position="295"/>
        <end position="351"/>
    </location>
</feature>
<dbReference type="SUPFAM" id="SSF56436">
    <property type="entry name" value="C-type lectin-like"/>
    <property type="match status" value="1"/>
</dbReference>
<dbReference type="GO" id="GO:0046692">
    <property type="term" value="P:sperm competition"/>
    <property type="evidence" value="ECO:0007669"/>
    <property type="project" value="EnsemblMetazoa"/>
</dbReference>
<dbReference type="Pfam" id="PF00059">
    <property type="entry name" value="Lectin_C"/>
    <property type="match status" value="1"/>
</dbReference>
<feature type="compositionally biased region" description="Polar residues" evidence="1">
    <location>
        <begin position="260"/>
        <end position="271"/>
    </location>
</feature>
<dbReference type="GO" id="GO:0046008">
    <property type="term" value="P:regulation of female receptivity, post-mating"/>
    <property type="evidence" value="ECO:0007669"/>
    <property type="project" value="EnsemblMetazoa"/>
</dbReference>
<dbReference type="CDD" id="cd00037">
    <property type="entry name" value="CLECT"/>
    <property type="match status" value="1"/>
</dbReference>
<dbReference type="FunCoup" id="B3MCR7">
    <property type="interactions" value="9"/>
</dbReference>
<reference evidence="4 5" key="1">
    <citation type="journal article" date="2007" name="Nature">
        <title>Evolution of genes and genomes on the Drosophila phylogeny.</title>
        <authorList>
            <consortium name="Drosophila 12 Genomes Consortium"/>
            <person name="Clark A.G."/>
            <person name="Eisen M.B."/>
            <person name="Smith D.R."/>
            <person name="Bergman C.M."/>
            <person name="Oliver B."/>
            <person name="Markow T.A."/>
            <person name="Kaufman T.C."/>
            <person name="Kellis M."/>
            <person name="Gelbart W."/>
            <person name="Iyer V.N."/>
            <person name="Pollard D.A."/>
            <person name="Sackton T.B."/>
            <person name="Larracuente A.M."/>
            <person name="Singh N.D."/>
            <person name="Abad J.P."/>
            <person name="Abt D.N."/>
            <person name="Adryan B."/>
            <person name="Aguade M."/>
            <person name="Akashi H."/>
            <person name="Anderson W.W."/>
            <person name="Aquadro C.F."/>
            <person name="Ardell D.H."/>
            <person name="Arguello R."/>
            <person name="Artieri C.G."/>
            <person name="Barbash D.A."/>
            <person name="Barker D."/>
            <person name="Barsanti P."/>
            <person name="Batterham P."/>
            <person name="Batzoglou S."/>
            <person name="Begun D."/>
            <person name="Bhutkar A."/>
            <person name="Blanco E."/>
            <person name="Bosak S.A."/>
            <person name="Bradley R.K."/>
            <person name="Brand A.D."/>
            <person name="Brent M.R."/>
            <person name="Brooks A.N."/>
            <person name="Brown R.H."/>
            <person name="Butlin R.K."/>
            <person name="Caggese C."/>
            <person name="Calvi B.R."/>
            <person name="Bernardo de Carvalho A."/>
            <person name="Caspi A."/>
            <person name="Castrezana S."/>
            <person name="Celniker S.E."/>
            <person name="Chang J.L."/>
            <person name="Chapple C."/>
            <person name="Chatterji S."/>
            <person name="Chinwalla A."/>
            <person name="Civetta A."/>
            <person name="Clifton S.W."/>
            <person name="Comeron J.M."/>
            <person name="Costello J.C."/>
            <person name="Coyne J.A."/>
            <person name="Daub J."/>
            <person name="David R.G."/>
            <person name="Delcher A.L."/>
            <person name="Delehaunty K."/>
            <person name="Do C.B."/>
            <person name="Ebling H."/>
            <person name="Edwards K."/>
            <person name="Eickbush T."/>
            <person name="Evans J.D."/>
            <person name="Filipski A."/>
            <person name="Findeiss S."/>
            <person name="Freyhult E."/>
            <person name="Fulton L."/>
            <person name="Fulton R."/>
            <person name="Garcia A.C."/>
            <person name="Gardiner A."/>
            <person name="Garfield D.A."/>
            <person name="Garvin B.E."/>
            <person name="Gibson G."/>
            <person name="Gilbert D."/>
            <person name="Gnerre S."/>
            <person name="Godfrey J."/>
            <person name="Good R."/>
            <person name="Gotea V."/>
            <person name="Gravely B."/>
            <person name="Greenberg A.J."/>
            <person name="Griffiths-Jones S."/>
            <person name="Gross S."/>
            <person name="Guigo R."/>
            <person name="Gustafson E.A."/>
            <person name="Haerty W."/>
            <person name="Hahn M.W."/>
            <person name="Halligan D.L."/>
            <person name="Halpern A.L."/>
            <person name="Halter G.M."/>
            <person name="Han M.V."/>
            <person name="Heger A."/>
            <person name="Hillier L."/>
            <person name="Hinrichs A.S."/>
            <person name="Holmes I."/>
            <person name="Hoskins R.A."/>
            <person name="Hubisz M.J."/>
            <person name="Hultmark D."/>
            <person name="Huntley M.A."/>
            <person name="Jaffe D.B."/>
            <person name="Jagadeeshan S."/>
            <person name="Jeck W.R."/>
            <person name="Johnson J."/>
            <person name="Jones C.D."/>
            <person name="Jordan W.C."/>
            <person name="Karpen G.H."/>
            <person name="Kataoka E."/>
            <person name="Keightley P.D."/>
            <person name="Kheradpour P."/>
            <person name="Kirkness E.F."/>
            <person name="Koerich L.B."/>
            <person name="Kristiansen K."/>
            <person name="Kudrna D."/>
            <person name="Kulathinal R.J."/>
            <person name="Kumar S."/>
            <person name="Kwok R."/>
            <person name="Lander E."/>
            <person name="Langley C.H."/>
            <person name="Lapoint R."/>
            <person name="Lazzaro B.P."/>
            <person name="Lee S.J."/>
            <person name="Levesque L."/>
            <person name="Li R."/>
            <person name="Lin C.F."/>
            <person name="Lin M.F."/>
            <person name="Lindblad-Toh K."/>
            <person name="Llopart A."/>
            <person name="Long M."/>
            <person name="Low L."/>
            <person name="Lozovsky E."/>
            <person name="Lu J."/>
            <person name="Luo M."/>
            <person name="Machado C.A."/>
            <person name="Makalowski W."/>
            <person name="Marzo M."/>
            <person name="Matsuda M."/>
            <person name="Matzkin L."/>
            <person name="McAllister B."/>
            <person name="McBride C.S."/>
            <person name="McKernan B."/>
            <person name="McKernan K."/>
            <person name="Mendez-Lago M."/>
            <person name="Minx P."/>
            <person name="Mollenhauer M.U."/>
            <person name="Montooth K."/>
            <person name="Mount S.M."/>
            <person name="Mu X."/>
            <person name="Myers E."/>
            <person name="Negre B."/>
            <person name="Newfeld S."/>
            <person name="Nielsen R."/>
            <person name="Noor M.A."/>
            <person name="O'Grady P."/>
            <person name="Pachter L."/>
            <person name="Papaceit M."/>
            <person name="Parisi M.J."/>
            <person name="Parisi M."/>
            <person name="Parts L."/>
            <person name="Pedersen J.S."/>
            <person name="Pesole G."/>
            <person name="Phillippy A.M."/>
            <person name="Ponting C.P."/>
            <person name="Pop M."/>
            <person name="Porcelli D."/>
            <person name="Powell J.R."/>
            <person name="Prohaska S."/>
            <person name="Pruitt K."/>
            <person name="Puig M."/>
            <person name="Quesneville H."/>
            <person name="Ram K.R."/>
            <person name="Rand D."/>
            <person name="Rasmussen M.D."/>
            <person name="Reed L.K."/>
            <person name="Reenan R."/>
            <person name="Reily A."/>
            <person name="Remington K.A."/>
            <person name="Rieger T.T."/>
            <person name="Ritchie M.G."/>
            <person name="Robin C."/>
            <person name="Rogers Y.H."/>
            <person name="Rohde C."/>
            <person name="Rozas J."/>
            <person name="Rubenfield M.J."/>
            <person name="Ruiz A."/>
            <person name="Russo S."/>
            <person name="Salzberg S.L."/>
            <person name="Sanchez-Gracia A."/>
            <person name="Saranga D.J."/>
            <person name="Sato H."/>
            <person name="Schaeffer S.W."/>
            <person name="Schatz M.C."/>
            <person name="Schlenke T."/>
            <person name="Schwartz R."/>
            <person name="Segarra C."/>
            <person name="Singh R.S."/>
            <person name="Sirot L."/>
            <person name="Sirota M."/>
            <person name="Sisneros N.B."/>
            <person name="Smith C.D."/>
            <person name="Smith T.F."/>
            <person name="Spieth J."/>
            <person name="Stage D.E."/>
            <person name="Stark A."/>
            <person name="Stephan W."/>
            <person name="Strausberg R.L."/>
            <person name="Strempel S."/>
            <person name="Sturgill D."/>
            <person name="Sutton G."/>
            <person name="Sutton G.G."/>
            <person name="Tao W."/>
            <person name="Teichmann S."/>
            <person name="Tobari Y.N."/>
            <person name="Tomimura Y."/>
            <person name="Tsolas J.M."/>
            <person name="Valente V.L."/>
            <person name="Venter E."/>
            <person name="Venter J.C."/>
            <person name="Vicario S."/>
            <person name="Vieira F.G."/>
            <person name="Vilella A.J."/>
            <person name="Villasante A."/>
            <person name="Walenz B."/>
            <person name="Wang J."/>
            <person name="Wasserman M."/>
            <person name="Watts T."/>
            <person name="Wilson D."/>
            <person name="Wilson R.K."/>
            <person name="Wing R.A."/>
            <person name="Wolfner M.F."/>
            <person name="Wong A."/>
            <person name="Wong G.K."/>
            <person name="Wu C.I."/>
            <person name="Wu G."/>
            <person name="Yamamoto D."/>
            <person name="Yang H.P."/>
            <person name="Yang S.P."/>
            <person name="Yorke J.A."/>
            <person name="Yoshida K."/>
            <person name="Zdobnov E."/>
            <person name="Zhang P."/>
            <person name="Zhang Y."/>
            <person name="Zimin A.V."/>
            <person name="Baldwin J."/>
            <person name="Abdouelleil A."/>
            <person name="Abdulkadir J."/>
            <person name="Abebe A."/>
            <person name="Abera B."/>
            <person name="Abreu J."/>
            <person name="Acer S.C."/>
            <person name="Aftuck L."/>
            <person name="Alexander A."/>
            <person name="An P."/>
            <person name="Anderson E."/>
            <person name="Anderson S."/>
            <person name="Arachi H."/>
            <person name="Azer M."/>
            <person name="Bachantsang P."/>
            <person name="Barry A."/>
            <person name="Bayul T."/>
            <person name="Berlin A."/>
            <person name="Bessette D."/>
            <person name="Bloom T."/>
            <person name="Blye J."/>
            <person name="Boguslavskiy L."/>
            <person name="Bonnet C."/>
            <person name="Boukhgalter B."/>
            <person name="Bourzgui I."/>
            <person name="Brown A."/>
            <person name="Cahill P."/>
            <person name="Channer S."/>
            <person name="Cheshatsang Y."/>
            <person name="Chuda L."/>
            <person name="Citroen M."/>
            <person name="Collymore A."/>
            <person name="Cooke P."/>
            <person name="Costello M."/>
            <person name="D'Aco K."/>
            <person name="Daza R."/>
            <person name="De Haan G."/>
            <person name="DeGray S."/>
            <person name="DeMaso C."/>
            <person name="Dhargay N."/>
            <person name="Dooley K."/>
            <person name="Dooley E."/>
            <person name="Doricent M."/>
            <person name="Dorje P."/>
            <person name="Dorjee K."/>
            <person name="Dupes A."/>
            <person name="Elong R."/>
            <person name="Falk J."/>
            <person name="Farina A."/>
            <person name="Faro S."/>
            <person name="Ferguson D."/>
            <person name="Fisher S."/>
            <person name="Foley C.D."/>
            <person name="Franke A."/>
            <person name="Friedrich D."/>
            <person name="Gadbois L."/>
            <person name="Gearin G."/>
            <person name="Gearin C.R."/>
            <person name="Giannoukos G."/>
            <person name="Goode T."/>
            <person name="Graham J."/>
            <person name="Grandbois E."/>
            <person name="Grewal S."/>
            <person name="Gyaltsen K."/>
            <person name="Hafez N."/>
            <person name="Hagos B."/>
            <person name="Hall J."/>
            <person name="Henson C."/>
            <person name="Hollinger A."/>
            <person name="Honan T."/>
            <person name="Huard M.D."/>
            <person name="Hughes L."/>
            <person name="Hurhula B."/>
            <person name="Husby M.E."/>
            <person name="Kamat A."/>
            <person name="Kanga B."/>
            <person name="Kashin S."/>
            <person name="Khazanovich D."/>
            <person name="Kisner P."/>
            <person name="Lance K."/>
            <person name="Lara M."/>
            <person name="Lee W."/>
            <person name="Lennon N."/>
            <person name="Letendre F."/>
            <person name="LeVine R."/>
            <person name="Lipovsky A."/>
            <person name="Liu X."/>
            <person name="Liu J."/>
            <person name="Liu S."/>
            <person name="Lokyitsang T."/>
            <person name="Lokyitsang Y."/>
            <person name="Lubonja R."/>
            <person name="Lui A."/>
            <person name="MacDonald P."/>
            <person name="Magnisalis V."/>
            <person name="Maru K."/>
            <person name="Matthews C."/>
            <person name="McCusker W."/>
            <person name="McDonough S."/>
            <person name="Mehta T."/>
            <person name="Meldrim J."/>
            <person name="Meneus L."/>
            <person name="Mihai O."/>
            <person name="Mihalev A."/>
            <person name="Mihova T."/>
            <person name="Mittelman R."/>
            <person name="Mlenga V."/>
            <person name="Montmayeur A."/>
            <person name="Mulrain L."/>
            <person name="Navidi A."/>
            <person name="Naylor J."/>
            <person name="Negash T."/>
            <person name="Nguyen T."/>
            <person name="Nguyen N."/>
            <person name="Nicol R."/>
            <person name="Norbu C."/>
            <person name="Norbu N."/>
            <person name="Novod N."/>
            <person name="O'Neill B."/>
            <person name="Osman S."/>
            <person name="Markiewicz E."/>
            <person name="Oyono O.L."/>
            <person name="Patti C."/>
            <person name="Phunkhang P."/>
            <person name="Pierre F."/>
            <person name="Priest M."/>
            <person name="Raghuraman S."/>
            <person name="Rege F."/>
            <person name="Reyes R."/>
            <person name="Rise C."/>
            <person name="Rogov P."/>
            <person name="Ross K."/>
            <person name="Ryan E."/>
            <person name="Settipalli S."/>
            <person name="Shea T."/>
            <person name="Sherpa N."/>
            <person name="Shi L."/>
            <person name="Shih D."/>
            <person name="Sparrow T."/>
            <person name="Spaulding J."/>
            <person name="Stalker J."/>
            <person name="Stange-Thomann N."/>
            <person name="Stavropoulos S."/>
            <person name="Stone C."/>
            <person name="Strader C."/>
            <person name="Tesfaye S."/>
            <person name="Thomson T."/>
            <person name="Thoulutsang Y."/>
            <person name="Thoulutsang D."/>
            <person name="Topham K."/>
            <person name="Topping I."/>
            <person name="Tsamla T."/>
            <person name="Vassiliev H."/>
            <person name="Vo A."/>
            <person name="Wangchuk T."/>
            <person name="Wangdi T."/>
            <person name="Weiand M."/>
            <person name="Wilkinson J."/>
            <person name="Wilson A."/>
            <person name="Yadav S."/>
            <person name="Young G."/>
            <person name="Yu Q."/>
            <person name="Zembek L."/>
            <person name="Zhong D."/>
            <person name="Zimmer A."/>
            <person name="Zwirko Z."/>
            <person name="Jaffe D.B."/>
            <person name="Alvarez P."/>
            <person name="Brockman W."/>
            <person name="Butler J."/>
            <person name="Chin C."/>
            <person name="Gnerre S."/>
            <person name="Grabherr M."/>
            <person name="Kleber M."/>
            <person name="Mauceli E."/>
            <person name="MacCallum I."/>
        </authorList>
    </citation>
    <scope>NUCLEOTIDE SEQUENCE [LARGE SCALE GENOMIC DNA]</scope>
    <source>
        <strain evidence="5">Tucson 14024-0371.13</strain>
    </source>
</reference>
<dbReference type="SMR" id="B3MCR7"/>
<protein>
    <recommendedName>
        <fullName evidence="3">C-type lectin domain-containing protein</fullName>
    </recommendedName>
</protein>
<name>B3MCR7_DROAN</name>
<dbReference type="KEGG" id="dan:6496230"/>
<dbReference type="PROSITE" id="PS51257">
    <property type="entry name" value="PROKAR_LIPOPROTEIN"/>
    <property type="match status" value="1"/>
</dbReference>
<evidence type="ECO:0000259" key="3">
    <source>
        <dbReference type="PROSITE" id="PS50041"/>
    </source>
</evidence>
<dbReference type="PROSITE" id="PS50041">
    <property type="entry name" value="C_TYPE_LECTIN_2"/>
    <property type="match status" value="1"/>
</dbReference>
<keyword evidence="2" id="KW-0812">Transmembrane</keyword>
<keyword evidence="5" id="KW-1185">Reference proteome</keyword>
<dbReference type="eggNOG" id="KOG4297">
    <property type="taxonomic scope" value="Eukaryota"/>
</dbReference>
<dbReference type="HOGENOM" id="CLU_035760_0_0_1"/>
<gene>
    <name evidence="4" type="primary">Dana\GF13388</name>
    <name evidence="4" type="synonym">dana_GLEANR_13403</name>
    <name evidence="4" type="ORF">GF13388</name>
</gene>
<dbReference type="InParanoid" id="B3MCR7"/>
<dbReference type="InterPro" id="IPR016187">
    <property type="entry name" value="CTDL_fold"/>
</dbReference>
<dbReference type="Gene3D" id="3.10.100.10">
    <property type="entry name" value="Mannose-Binding Protein A, subunit A"/>
    <property type="match status" value="1"/>
</dbReference>
<feature type="transmembrane region" description="Helical" evidence="2">
    <location>
        <begin position="30"/>
        <end position="48"/>
    </location>
</feature>
<feature type="domain" description="C-type lectin" evidence="3">
    <location>
        <begin position="83"/>
        <end position="204"/>
    </location>
</feature>
<dbReference type="GO" id="GO:0008104">
    <property type="term" value="P:intracellular protein localization"/>
    <property type="evidence" value="ECO:0007669"/>
    <property type="project" value="EnsemblMetazoa"/>
</dbReference>
<evidence type="ECO:0000256" key="1">
    <source>
        <dbReference type="SAM" id="MobiDB-lite"/>
    </source>
</evidence>
<dbReference type="OrthoDB" id="441660at2759"/>